<feature type="active site" description="Glycyl thioester intermediate" evidence="5">
    <location>
        <position position="877"/>
    </location>
</feature>
<dbReference type="GO" id="GO:0006511">
    <property type="term" value="P:ubiquitin-dependent protein catabolic process"/>
    <property type="evidence" value="ECO:0007669"/>
    <property type="project" value="TreeGrafter"/>
</dbReference>
<dbReference type="GO" id="GO:0061630">
    <property type="term" value="F:ubiquitin protein ligase activity"/>
    <property type="evidence" value="ECO:0007669"/>
    <property type="project" value="UniProtKB-EC"/>
</dbReference>
<evidence type="ECO:0000256" key="5">
    <source>
        <dbReference type="PROSITE-ProRule" id="PRU00104"/>
    </source>
</evidence>
<reference evidence="7" key="1">
    <citation type="submission" date="2021-01" db="EMBL/GenBank/DDBJ databases">
        <authorList>
            <consortium name="Genoscope - CEA"/>
            <person name="William W."/>
        </authorList>
    </citation>
    <scope>NUCLEOTIDE SEQUENCE</scope>
</reference>
<name>A0A8S1JZG9_9CILI</name>
<evidence type="ECO:0000256" key="1">
    <source>
        <dbReference type="ARBA" id="ARBA00000885"/>
    </source>
</evidence>
<dbReference type="CDD" id="cd00078">
    <property type="entry name" value="HECTc"/>
    <property type="match status" value="1"/>
</dbReference>
<evidence type="ECO:0000256" key="4">
    <source>
        <dbReference type="ARBA" id="ARBA00022786"/>
    </source>
</evidence>
<proteinExistence type="predicted"/>
<feature type="domain" description="HECT" evidence="6">
    <location>
        <begin position="576"/>
        <end position="909"/>
    </location>
</feature>
<dbReference type="Pfam" id="PF00632">
    <property type="entry name" value="HECT"/>
    <property type="match status" value="1"/>
</dbReference>
<dbReference type="InterPro" id="IPR000569">
    <property type="entry name" value="HECT_dom"/>
</dbReference>
<dbReference type="FunFam" id="3.30.2410.10:FF:000009">
    <property type="entry name" value="Probable E3 ubiquitin-protein ligase HECTD2"/>
    <property type="match status" value="1"/>
</dbReference>
<dbReference type="InterPro" id="IPR044611">
    <property type="entry name" value="E3A/B/C-like"/>
</dbReference>
<dbReference type="AlphaFoldDB" id="A0A8S1JZG9"/>
<protein>
    <recommendedName>
        <fullName evidence="2">HECT-type E3 ubiquitin transferase</fullName>
        <ecNumber evidence="2">2.3.2.26</ecNumber>
    </recommendedName>
</protein>
<gene>
    <name evidence="7" type="ORF">PSON_ATCC_30995.1.T0030124</name>
</gene>
<evidence type="ECO:0000313" key="7">
    <source>
        <dbReference type="EMBL" id="CAD8048226.1"/>
    </source>
</evidence>
<dbReference type="PANTHER" id="PTHR45700:SF2">
    <property type="entry name" value="UBIQUITIN-PROTEIN LIGASE E3C"/>
    <property type="match status" value="1"/>
</dbReference>
<dbReference type="GO" id="GO:0000209">
    <property type="term" value="P:protein polyubiquitination"/>
    <property type="evidence" value="ECO:0007669"/>
    <property type="project" value="InterPro"/>
</dbReference>
<organism evidence="7 8">
    <name type="scientific">Paramecium sonneborni</name>
    <dbReference type="NCBI Taxonomy" id="65129"/>
    <lineage>
        <taxon>Eukaryota</taxon>
        <taxon>Sar</taxon>
        <taxon>Alveolata</taxon>
        <taxon>Ciliophora</taxon>
        <taxon>Intramacronucleata</taxon>
        <taxon>Oligohymenophorea</taxon>
        <taxon>Peniculida</taxon>
        <taxon>Parameciidae</taxon>
        <taxon>Paramecium</taxon>
    </lineage>
</organism>
<dbReference type="OrthoDB" id="8068875at2759"/>
<dbReference type="FunFam" id="3.30.2160.10:FF:000002">
    <property type="entry name" value="Putative Ubiquitin-protein ligase E3C"/>
    <property type="match status" value="1"/>
</dbReference>
<accession>A0A8S1JZG9</accession>
<dbReference type="EC" id="2.3.2.26" evidence="2"/>
<dbReference type="PANTHER" id="PTHR45700">
    <property type="entry name" value="UBIQUITIN-PROTEIN LIGASE E3C"/>
    <property type="match status" value="1"/>
</dbReference>
<evidence type="ECO:0000313" key="8">
    <source>
        <dbReference type="Proteomes" id="UP000692954"/>
    </source>
</evidence>
<sequence length="909" mass="108377">MISKINKQNFLQQKREEKQFREFERKKIEMASKIYIFYKNVKICNELNQSMIKLYLPKIQTALSVQFMKEQQTFYKVCNITLNKCPEFLKPFLLLNIKNAQNNETYILNMIQLFSGCLQIQQNNFIINLFKGNQFLINRLHFFKAIYLGLTLIKTSKEANTFIKHLNDIFISLHLLLNNNQLDLFYSKMQRLDPQILNNCLPLLIQMQGFEIFLFYYLNLKQNEQTAWNLGFNYVFMIEQKNNQFDFSQLMNHIVNSTQYKHLISIILTSEQELQQIRKLFEKLQTLKIHNSDLIFIIMTQLLQVLENNFYRMNLPQDLKNLQFQNNSEQKLLKILRKKKEFQQFTEQINFRKLIDLLENQQITNLCSISKFIYYLIKIGQNRKLEIVQQIQKLRFIDNEFSTYMLNLSKINQLDMIPVEAISVYCYFKAHEFQLLDDKEFKSIVLENQKAKQIFIEIFEFIFEYTKFCISKNINQNIYKELKLFIREVFDRNQVLHFYQWKYENMKINSHLPILSLFSQRIEKFNQYLEEDKKLFQRNLLEMFTLDQFGQPIVNQNMMVIIRRGEEFQDAFEQLENKQMKNIFKVKFVNQMGIPEDGIDAGGVTKEFITRVINQALDPTYGLFIETPEKTMIPNPAFIQDEKQKYAFIGKIIGKAIYEGVLIEKVLNQVFLNQVLGITNTINDFRFYDSEQYHRICNLKNQDVNDFGLTFSITQEFYGQIVEFDLIPNGRSINVTNENKIQYINLYCHFRLNKQIKEQSQIFRGGLEQMIDPEKLKLFTNQELQLLISGQPVIDIQDLIMNTQFKGYKPYDKTIQDLWSVLNELEYEQQSQFLFFFSSCSRAPTQGFKSLDPPFMIQKVPILHANERQKLPTSSTCFNILKLPDYQNRQILKEKLIKAISSNTGFELT</sequence>
<dbReference type="Proteomes" id="UP000692954">
    <property type="component" value="Unassembled WGS sequence"/>
</dbReference>
<dbReference type="SMART" id="SM00119">
    <property type="entry name" value="HECTc"/>
    <property type="match status" value="1"/>
</dbReference>
<keyword evidence="8" id="KW-1185">Reference proteome</keyword>
<keyword evidence="3" id="KW-0808">Transferase</keyword>
<keyword evidence="4 5" id="KW-0833">Ubl conjugation pathway</keyword>
<evidence type="ECO:0000256" key="3">
    <source>
        <dbReference type="ARBA" id="ARBA00022679"/>
    </source>
</evidence>
<comment type="catalytic activity">
    <reaction evidence="1">
        <text>S-ubiquitinyl-[E2 ubiquitin-conjugating enzyme]-L-cysteine + [acceptor protein]-L-lysine = [E2 ubiquitin-conjugating enzyme]-L-cysteine + N(6)-ubiquitinyl-[acceptor protein]-L-lysine.</text>
        <dbReference type="EC" id="2.3.2.26"/>
    </reaction>
</comment>
<evidence type="ECO:0000256" key="2">
    <source>
        <dbReference type="ARBA" id="ARBA00012485"/>
    </source>
</evidence>
<dbReference type="EMBL" id="CAJJDN010000003">
    <property type="protein sequence ID" value="CAD8048226.1"/>
    <property type="molecule type" value="Genomic_DNA"/>
</dbReference>
<comment type="caution">
    <text evidence="7">The sequence shown here is derived from an EMBL/GenBank/DDBJ whole genome shotgun (WGS) entry which is preliminary data.</text>
</comment>
<dbReference type="PROSITE" id="PS50237">
    <property type="entry name" value="HECT"/>
    <property type="match status" value="1"/>
</dbReference>
<evidence type="ECO:0000259" key="6">
    <source>
        <dbReference type="PROSITE" id="PS50237"/>
    </source>
</evidence>